<reference evidence="1 2" key="1">
    <citation type="submission" date="2014-07" db="EMBL/GenBank/DDBJ databases">
        <title>Draft Genome Sequences of Environmental Pseudomonas syringae strains.</title>
        <authorList>
            <person name="Baltrus D.A."/>
            <person name="Berge O."/>
            <person name="Morris C."/>
        </authorList>
    </citation>
    <scope>NUCLEOTIDE SEQUENCE [LARGE SCALE GENOMIC DNA]</scope>
    <source>
        <strain evidence="1 2">GAW0119</strain>
    </source>
</reference>
<dbReference type="EMBL" id="JPQU01000020">
    <property type="protein sequence ID" value="KFE57179.1"/>
    <property type="molecule type" value="Genomic_DNA"/>
</dbReference>
<accession>A0A085VP16</accession>
<dbReference type="Proteomes" id="UP000028631">
    <property type="component" value="Unassembled WGS sequence"/>
</dbReference>
<name>A0A085VP16_PSESX</name>
<dbReference type="PATRIC" id="fig|317.175.peg.1011"/>
<protein>
    <submittedName>
        <fullName evidence="1">Uncharacterized protein</fullName>
    </submittedName>
</protein>
<dbReference type="RefSeq" id="WP_032626574.1">
    <property type="nucleotide sequence ID" value="NZ_JPQU01000020.1"/>
</dbReference>
<gene>
    <name evidence="1" type="ORF">IV01_04800</name>
</gene>
<proteinExistence type="predicted"/>
<evidence type="ECO:0000313" key="1">
    <source>
        <dbReference type="EMBL" id="KFE57179.1"/>
    </source>
</evidence>
<organism evidence="1 2">
    <name type="scientific">Pseudomonas syringae</name>
    <dbReference type="NCBI Taxonomy" id="317"/>
    <lineage>
        <taxon>Bacteria</taxon>
        <taxon>Pseudomonadati</taxon>
        <taxon>Pseudomonadota</taxon>
        <taxon>Gammaproteobacteria</taxon>
        <taxon>Pseudomonadales</taxon>
        <taxon>Pseudomonadaceae</taxon>
        <taxon>Pseudomonas</taxon>
    </lineage>
</organism>
<sequence length="113" mass="12266">MSEAVPAVMCVHSEKQWGSLRVGEKALDVGIVMVDSIFVLILKTLRGVFLAAAEMAVCPMLNSEAFANLSITFHRQAKLSFELFPCFTADKSPVNSELLKVTQSGEVDACSSR</sequence>
<comment type="caution">
    <text evidence="1">The sequence shown here is derived from an EMBL/GenBank/DDBJ whole genome shotgun (WGS) entry which is preliminary data.</text>
</comment>
<keyword evidence="2" id="KW-1185">Reference proteome</keyword>
<evidence type="ECO:0000313" key="2">
    <source>
        <dbReference type="Proteomes" id="UP000028631"/>
    </source>
</evidence>
<dbReference type="AlphaFoldDB" id="A0A085VP16"/>